<dbReference type="PROSITE" id="PS00211">
    <property type="entry name" value="ABC_TRANSPORTER_1"/>
    <property type="match status" value="1"/>
</dbReference>
<dbReference type="GO" id="GO:0016887">
    <property type="term" value="F:ATP hydrolysis activity"/>
    <property type="evidence" value="ECO:0007669"/>
    <property type="project" value="InterPro"/>
</dbReference>
<dbReference type="SMART" id="SM00382">
    <property type="entry name" value="AAA"/>
    <property type="match status" value="1"/>
</dbReference>
<dbReference type="InterPro" id="IPR027417">
    <property type="entry name" value="P-loop_NTPase"/>
</dbReference>
<evidence type="ECO:0000256" key="2">
    <source>
        <dbReference type="ARBA" id="ARBA00022448"/>
    </source>
</evidence>
<dbReference type="Proteomes" id="UP001139447">
    <property type="component" value="Unassembled WGS sequence"/>
</dbReference>
<dbReference type="SUPFAM" id="SSF52540">
    <property type="entry name" value="P-loop containing nucleoside triphosphate hydrolases"/>
    <property type="match status" value="1"/>
</dbReference>
<gene>
    <name evidence="8" type="ORF">MMF98_16925</name>
</gene>
<dbReference type="Gene3D" id="3.40.50.300">
    <property type="entry name" value="P-loop containing nucleotide triphosphate hydrolases"/>
    <property type="match status" value="1"/>
</dbReference>
<keyword evidence="3" id="KW-1003">Cell membrane</keyword>
<dbReference type="InterPro" id="IPR003439">
    <property type="entry name" value="ABC_transporter-like_ATP-bd"/>
</dbReference>
<dbReference type="RefSeq" id="WP_243307875.1">
    <property type="nucleotide sequence ID" value="NZ_JALGBI010000002.1"/>
</dbReference>
<evidence type="ECO:0000313" key="8">
    <source>
        <dbReference type="EMBL" id="MCJ0764902.1"/>
    </source>
</evidence>
<dbReference type="AlphaFoldDB" id="A0A9X2AQV8"/>
<dbReference type="Pfam" id="PF00005">
    <property type="entry name" value="ABC_tran"/>
    <property type="match status" value="1"/>
</dbReference>
<keyword evidence="6" id="KW-0029">Amino-acid transport</keyword>
<keyword evidence="5 8" id="KW-0067">ATP-binding</keyword>
<evidence type="ECO:0000313" key="9">
    <source>
        <dbReference type="Proteomes" id="UP001139447"/>
    </source>
</evidence>
<dbReference type="CDD" id="cd03224">
    <property type="entry name" value="ABC_TM1139_LivF_branched"/>
    <property type="match status" value="1"/>
</dbReference>
<reference evidence="8" key="1">
    <citation type="submission" date="2022-03" db="EMBL/GenBank/DDBJ databases">
        <authorList>
            <person name="Woo C.Y."/>
        </authorList>
    </citation>
    <scope>NUCLEOTIDE SEQUENCE</scope>
    <source>
        <strain evidence="8">CYS-02</strain>
    </source>
</reference>
<evidence type="ECO:0000256" key="4">
    <source>
        <dbReference type="ARBA" id="ARBA00022741"/>
    </source>
</evidence>
<comment type="caution">
    <text evidence="8">The sequence shown here is derived from an EMBL/GenBank/DDBJ whole genome shotgun (WGS) entry which is preliminary data.</text>
</comment>
<evidence type="ECO:0000259" key="7">
    <source>
        <dbReference type="PROSITE" id="PS50893"/>
    </source>
</evidence>
<protein>
    <submittedName>
        <fullName evidence="8">ABC transporter ATP-binding protein</fullName>
    </submittedName>
</protein>
<feature type="domain" description="ABC transporter" evidence="7">
    <location>
        <begin position="5"/>
        <end position="220"/>
    </location>
</feature>
<dbReference type="GO" id="GO:0005524">
    <property type="term" value="F:ATP binding"/>
    <property type="evidence" value="ECO:0007669"/>
    <property type="project" value="UniProtKB-KW"/>
</dbReference>
<keyword evidence="9" id="KW-1185">Reference proteome</keyword>
<keyword evidence="3" id="KW-0472">Membrane</keyword>
<dbReference type="GO" id="GO:0015807">
    <property type="term" value="P:L-amino acid transport"/>
    <property type="evidence" value="ECO:0007669"/>
    <property type="project" value="TreeGrafter"/>
</dbReference>
<keyword evidence="2" id="KW-0813">Transport</keyword>
<dbReference type="GO" id="GO:0015658">
    <property type="term" value="F:branched-chain amino acid transmembrane transporter activity"/>
    <property type="evidence" value="ECO:0007669"/>
    <property type="project" value="TreeGrafter"/>
</dbReference>
<proteinExistence type="inferred from homology"/>
<keyword evidence="4" id="KW-0547">Nucleotide-binding</keyword>
<dbReference type="InterPro" id="IPR017871">
    <property type="entry name" value="ABC_transporter-like_CS"/>
</dbReference>
<dbReference type="InterPro" id="IPR052156">
    <property type="entry name" value="BCAA_Transport_ATP-bd_LivF"/>
</dbReference>
<evidence type="ECO:0000256" key="3">
    <source>
        <dbReference type="ARBA" id="ARBA00022475"/>
    </source>
</evidence>
<dbReference type="EMBL" id="JALGBI010000002">
    <property type="protein sequence ID" value="MCJ0764902.1"/>
    <property type="molecule type" value="Genomic_DNA"/>
</dbReference>
<dbReference type="PANTHER" id="PTHR43820">
    <property type="entry name" value="HIGH-AFFINITY BRANCHED-CHAIN AMINO ACID TRANSPORT ATP-BINDING PROTEIN LIVF"/>
    <property type="match status" value="1"/>
</dbReference>
<organism evidence="8 9">
    <name type="scientific">Variovorax terrae</name>
    <dbReference type="NCBI Taxonomy" id="2923278"/>
    <lineage>
        <taxon>Bacteria</taxon>
        <taxon>Pseudomonadati</taxon>
        <taxon>Pseudomonadota</taxon>
        <taxon>Betaproteobacteria</taxon>
        <taxon>Burkholderiales</taxon>
        <taxon>Comamonadaceae</taxon>
        <taxon>Variovorax</taxon>
    </lineage>
</organism>
<comment type="similarity">
    <text evidence="1">Belongs to the ABC transporter superfamily.</text>
</comment>
<sequence>MTPVLETNGLAGGYGELSVFHGVTLTLASNEVLGILGPNGAGKTTLLRTLAGLLPQQGGTVNLEGRSLGRAQAWQRARAGLVMVPEGRQIIPGLTVLENLELTRASGRSGSDAASFNTRVEQAWELFPRLAERRHQPGDALSGGEQQMLAIARALMMQPKALLLDEPTQGLAPIVVQELRGVLQKLVGRFAILLVEQNRAFMAGVVTRSAEMRDGRLVAI</sequence>
<evidence type="ECO:0000256" key="6">
    <source>
        <dbReference type="ARBA" id="ARBA00022970"/>
    </source>
</evidence>
<dbReference type="InterPro" id="IPR003593">
    <property type="entry name" value="AAA+_ATPase"/>
</dbReference>
<dbReference type="PROSITE" id="PS50893">
    <property type="entry name" value="ABC_TRANSPORTER_2"/>
    <property type="match status" value="1"/>
</dbReference>
<dbReference type="PANTHER" id="PTHR43820:SF4">
    <property type="entry name" value="HIGH-AFFINITY BRANCHED-CHAIN AMINO ACID TRANSPORT ATP-BINDING PROTEIN LIVF"/>
    <property type="match status" value="1"/>
</dbReference>
<accession>A0A9X2AQV8</accession>
<name>A0A9X2AQV8_9BURK</name>
<evidence type="ECO:0000256" key="5">
    <source>
        <dbReference type="ARBA" id="ARBA00022840"/>
    </source>
</evidence>
<evidence type="ECO:0000256" key="1">
    <source>
        <dbReference type="ARBA" id="ARBA00005417"/>
    </source>
</evidence>